<dbReference type="VEuPathDB" id="TriTrypDB:TRSC58_06389"/>
<dbReference type="PROSITE" id="PS50011">
    <property type="entry name" value="PROTEIN_KINASE_DOM"/>
    <property type="match status" value="1"/>
</dbReference>
<dbReference type="SMART" id="SM00220">
    <property type="entry name" value="S_TKc"/>
    <property type="match status" value="1"/>
</dbReference>
<gene>
    <name evidence="4" type="ORF">TraAM80_04790</name>
</gene>
<dbReference type="AlphaFoldDB" id="A0A3R7KBV7"/>
<dbReference type="Proteomes" id="UP000283634">
    <property type="component" value="Unassembled WGS sequence"/>
</dbReference>
<dbReference type="OrthoDB" id="1668230at2759"/>
<dbReference type="EC" id="2.7.-.-" evidence="4"/>
<dbReference type="InterPro" id="IPR046959">
    <property type="entry name" value="PRK1-6/SRF4-like"/>
</dbReference>
<feature type="domain" description="Protein kinase" evidence="3">
    <location>
        <begin position="109"/>
        <end position="403"/>
    </location>
</feature>
<keyword evidence="5" id="KW-1185">Reference proteome</keyword>
<dbReference type="GeneID" id="40328723"/>
<dbReference type="OMA" id="INFWWER"/>
<dbReference type="RefSeq" id="XP_029238436.1">
    <property type="nucleotide sequence ID" value="XM_029381703.1"/>
</dbReference>
<protein>
    <submittedName>
        <fullName evidence="4">Transferase</fullName>
        <ecNumber evidence="4">2.7.-.-</ecNumber>
    </submittedName>
</protein>
<evidence type="ECO:0000313" key="5">
    <source>
        <dbReference type="Proteomes" id="UP000283634"/>
    </source>
</evidence>
<evidence type="ECO:0000313" key="4">
    <source>
        <dbReference type="EMBL" id="RNF05021.1"/>
    </source>
</evidence>
<evidence type="ECO:0000256" key="2">
    <source>
        <dbReference type="SAM" id="Phobius"/>
    </source>
</evidence>
<evidence type="ECO:0000259" key="3">
    <source>
        <dbReference type="PROSITE" id="PS50011"/>
    </source>
</evidence>
<dbReference type="GO" id="GO:0005524">
    <property type="term" value="F:ATP binding"/>
    <property type="evidence" value="ECO:0007669"/>
    <property type="project" value="InterPro"/>
</dbReference>
<name>A0A3R7KBV7_TRYRA</name>
<keyword evidence="4" id="KW-0808">Transferase</keyword>
<feature type="region of interest" description="Disordered" evidence="1">
    <location>
        <begin position="518"/>
        <end position="540"/>
    </location>
</feature>
<sequence>MRGTTSSGDEDAEVSPPDVPKTATPLHSSRWPTFPRSVMAAPSSGMDGSSSSNSIFGVNDQQPCPVEVEVKEYEKGEPMRGRVVSSKTSDCRTTRLSSDVINFWWERRYKALFPLNWGMWSKPYIVLARDVVDGRLVTTRRYLCRRATNASLLKCLENGDFVNASFIPFTASWKRRMHALLNLRHTNVNPVTDILMDEERQELLLVHPYVDGMQPLASVFHHQPHLMHRELTPSLLLRILRNVVDGLLFLHHHGIIHGAISPWTILLDAKGLALVTGFGVEELCMYPLDENPTGGSMQPFYVAPEVKHPLSRFRLATVASDAFSVGALTFALTQEKQDGGAYILLRQAMVGLMQSDPQHRMTLHELSLLLTELESQNTLTETVSQELRRRMAAAPASAEGPALFSREERASPSSPCTASVMVFLRRDSSPLLHRDTGLKKWRSATMTTRMMTHKEQRRHRRVCQVLFRWRVVAVAVLFCVIVARKGRKRQQALAARLLSSARQAQLKKMRCMSCGGSPLASVSTTPLPRRPTMLEKRRSR</sequence>
<accession>A0A3R7KBV7</accession>
<reference evidence="4 5" key="1">
    <citation type="journal article" date="2018" name="BMC Genomics">
        <title>Genomic comparison of Trypanosoma conorhini and Trypanosoma rangeli to Trypanosoma cruzi strains of high and low virulence.</title>
        <authorList>
            <person name="Bradwell K.R."/>
            <person name="Koparde V.N."/>
            <person name="Matveyev A.V."/>
            <person name="Serrano M.G."/>
            <person name="Alves J.M."/>
            <person name="Parikh H."/>
            <person name="Huang B."/>
            <person name="Lee V."/>
            <person name="Espinosa-Alvarez O."/>
            <person name="Ortiz P.A."/>
            <person name="Costa-Martins A.G."/>
            <person name="Teixeira M.M."/>
            <person name="Buck G.A."/>
        </authorList>
    </citation>
    <scope>NUCLEOTIDE SEQUENCE [LARGE SCALE GENOMIC DNA]</scope>
    <source>
        <strain evidence="4 5">AM80</strain>
    </source>
</reference>
<keyword evidence="2" id="KW-1133">Transmembrane helix</keyword>
<keyword evidence="2" id="KW-0472">Membrane</keyword>
<keyword evidence="2" id="KW-0812">Transmembrane</keyword>
<dbReference type="SUPFAM" id="SSF56112">
    <property type="entry name" value="Protein kinase-like (PK-like)"/>
    <property type="match status" value="1"/>
</dbReference>
<evidence type="ECO:0000256" key="1">
    <source>
        <dbReference type="SAM" id="MobiDB-lite"/>
    </source>
</evidence>
<dbReference type="Gene3D" id="1.10.510.10">
    <property type="entry name" value="Transferase(Phosphotransferase) domain 1"/>
    <property type="match status" value="1"/>
</dbReference>
<proteinExistence type="predicted"/>
<dbReference type="InterPro" id="IPR000719">
    <property type="entry name" value="Prot_kinase_dom"/>
</dbReference>
<dbReference type="Pfam" id="PF00069">
    <property type="entry name" value="Pkinase"/>
    <property type="match status" value="1"/>
</dbReference>
<feature type="region of interest" description="Disordered" evidence="1">
    <location>
        <begin position="1"/>
        <end position="58"/>
    </location>
</feature>
<dbReference type="EMBL" id="MKGL01000146">
    <property type="protein sequence ID" value="RNF05021.1"/>
    <property type="molecule type" value="Genomic_DNA"/>
</dbReference>
<organism evidence="4 5">
    <name type="scientific">Trypanosoma rangeli</name>
    <dbReference type="NCBI Taxonomy" id="5698"/>
    <lineage>
        <taxon>Eukaryota</taxon>
        <taxon>Discoba</taxon>
        <taxon>Euglenozoa</taxon>
        <taxon>Kinetoplastea</taxon>
        <taxon>Metakinetoplastina</taxon>
        <taxon>Trypanosomatida</taxon>
        <taxon>Trypanosomatidae</taxon>
        <taxon>Trypanosoma</taxon>
        <taxon>Herpetosoma</taxon>
    </lineage>
</organism>
<dbReference type="InterPro" id="IPR011009">
    <property type="entry name" value="Kinase-like_dom_sf"/>
</dbReference>
<feature type="transmembrane region" description="Helical" evidence="2">
    <location>
        <begin position="466"/>
        <end position="483"/>
    </location>
</feature>
<dbReference type="GO" id="GO:0004672">
    <property type="term" value="F:protein kinase activity"/>
    <property type="evidence" value="ECO:0007669"/>
    <property type="project" value="InterPro"/>
</dbReference>
<feature type="compositionally biased region" description="Low complexity" evidence="1">
    <location>
        <begin position="43"/>
        <end position="54"/>
    </location>
</feature>
<dbReference type="PANTHER" id="PTHR48007:SF4">
    <property type="entry name" value="LEUCINE-RICH REPEAT RECEPTOR-LIKE PROTEIN KINASE PXC1"/>
    <property type="match status" value="1"/>
</dbReference>
<dbReference type="PANTHER" id="PTHR48007">
    <property type="entry name" value="LEUCINE-RICH REPEAT RECEPTOR-LIKE PROTEIN KINASE PXC1"/>
    <property type="match status" value="1"/>
</dbReference>
<comment type="caution">
    <text evidence="4">The sequence shown here is derived from an EMBL/GenBank/DDBJ whole genome shotgun (WGS) entry which is preliminary data.</text>
</comment>